<reference evidence="1 2" key="1">
    <citation type="journal article" date="2020" name="IScience">
        <title>Genome Sequencing of the Endangered Kingdonia uniflora (Circaeasteraceae, Ranunculales) Reveals Potential Mechanisms of Evolutionary Specialization.</title>
        <authorList>
            <person name="Sun Y."/>
            <person name="Deng T."/>
            <person name="Zhang A."/>
            <person name="Moore M.J."/>
            <person name="Landis J.B."/>
            <person name="Lin N."/>
            <person name="Zhang H."/>
            <person name="Zhang X."/>
            <person name="Huang J."/>
            <person name="Zhang X."/>
            <person name="Sun H."/>
            <person name="Wang H."/>
        </authorList>
    </citation>
    <scope>NUCLEOTIDE SEQUENCE [LARGE SCALE GENOMIC DNA]</scope>
    <source>
        <strain evidence="1">TB1705</strain>
        <tissue evidence="1">Leaf</tissue>
    </source>
</reference>
<organism evidence="1 2">
    <name type="scientific">Kingdonia uniflora</name>
    <dbReference type="NCBI Taxonomy" id="39325"/>
    <lineage>
        <taxon>Eukaryota</taxon>
        <taxon>Viridiplantae</taxon>
        <taxon>Streptophyta</taxon>
        <taxon>Embryophyta</taxon>
        <taxon>Tracheophyta</taxon>
        <taxon>Spermatophyta</taxon>
        <taxon>Magnoliopsida</taxon>
        <taxon>Ranunculales</taxon>
        <taxon>Circaeasteraceae</taxon>
        <taxon>Kingdonia</taxon>
    </lineage>
</organism>
<accession>A0A7J7MXW8</accession>
<sequence length="78" mass="8901">MTSLGHAELSKAISALGRACILEEQCCRSQLQIELSISISDRNEKYTFRFVECVLIGRIGWTNNRPVRCWSSSPRVWV</sequence>
<dbReference type="AlphaFoldDB" id="A0A7J7MXW8"/>
<dbReference type="EMBL" id="JACGCM010001193">
    <property type="protein sequence ID" value="KAF6159538.1"/>
    <property type="molecule type" value="Genomic_DNA"/>
</dbReference>
<keyword evidence="2" id="KW-1185">Reference proteome</keyword>
<gene>
    <name evidence="1" type="ORF">GIB67_032309</name>
</gene>
<evidence type="ECO:0000313" key="1">
    <source>
        <dbReference type="EMBL" id="KAF6159538.1"/>
    </source>
</evidence>
<dbReference type="Proteomes" id="UP000541444">
    <property type="component" value="Unassembled WGS sequence"/>
</dbReference>
<proteinExistence type="predicted"/>
<evidence type="ECO:0000313" key="2">
    <source>
        <dbReference type="Proteomes" id="UP000541444"/>
    </source>
</evidence>
<protein>
    <submittedName>
        <fullName evidence="1">Uncharacterized protein</fullName>
    </submittedName>
</protein>
<name>A0A7J7MXW8_9MAGN</name>
<comment type="caution">
    <text evidence="1">The sequence shown here is derived from an EMBL/GenBank/DDBJ whole genome shotgun (WGS) entry which is preliminary data.</text>
</comment>